<dbReference type="Gene3D" id="6.10.340.10">
    <property type="match status" value="1"/>
</dbReference>
<evidence type="ECO:0000259" key="4">
    <source>
        <dbReference type="PROSITE" id="PS50885"/>
    </source>
</evidence>
<dbReference type="GO" id="GO:0016020">
    <property type="term" value="C:membrane"/>
    <property type="evidence" value="ECO:0007669"/>
    <property type="project" value="InterPro"/>
</dbReference>
<dbReference type="CDD" id="cd06225">
    <property type="entry name" value="HAMP"/>
    <property type="match status" value="1"/>
</dbReference>
<dbReference type="Pfam" id="PF05228">
    <property type="entry name" value="CHASE4"/>
    <property type="match status" value="1"/>
</dbReference>
<comment type="caution">
    <text evidence="7">The sequence shown here is derived from an EMBL/GenBank/DDBJ whole genome shotgun (WGS) entry which is preliminary data.</text>
</comment>
<evidence type="ECO:0000259" key="2">
    <source>
        <dbReference type="PROSITE" id="PS50112"/>
    </source>
</evidence>
<dbReference type="Pfam" id="PF08447">
    <property type="entry name" value="PAS_3"/>
    <property type="match status" value="1"/>
</dbReference>
<dbReference type="SUPFAM" id="SSF109604">
    <property type="entry name" value="HD-domain/PDEase-like"/>
    <property type="match status" value="1"/>
</dbReference>
<dbReference type="RefSeq" id="WP_051593064.1">
    <property type="nucleotide sequence ID" value="NZ_JAAZWO010000010.1"/>
</dbReference>
<dbReference type="SMART" id="SM00267">
    <property type="entry name" value="GGDEF"/>
    <property type="match status" value="1"/>
</dbReference>
<keyword evidence="8" id="KW-1185">Reference proteome</keyword>
<dbReference type="InterPro" id="IPR003607">
    <property type="entry name" value="HD/PDEase_dom"/>
</dbReference>
<dbReference type="InterPro" id="IPR000014">
    <property type="entry name" value="PAS"/>
</dbReference>
<dbReference type="InterPro" id="IPR029787">
    <property type="entry name" value="Nucleotide_cyclase"/>
</dbReference>
<dbReference type="NCBIfam" id="TIGR00229">
    <property type="entry name" value="sensory_box"/>
    <property type="match status" value="1"/>
</dbReference>
<dbReference type="InterPro" id="IPR000700">
    <property type="entry name" value="PAS-assoc_C"/>
</dbReference>
<dbReference type="SUPFAM" id="SSF55073">
    <property type="entry name" value="Nucleotide cyclase"/>
    <property type="match status" value="1"/>
</dbReference>
<gene>
    <name evidence="7" type="ORF">HGG79_09995</name>
</gene>
<protein>
    <submittedName>
        <fullName evidence="7">Diguanylate cyclase</fullName>
    </submittedName>
</protein>
<dbReference type="InterPro" id="IPR037522">
    <property type="entry name" value="HD_GYP_dom"/>
</dbReference>
<feature type="domain" description="HAMP" evidence="4">
    <location>
        <begin position="305"/>
        <end position="358"/>
    </location>
</feature>
<organism evidence="7 8">
    <name type="scientific">Clostridium tetanomorphum</name>
    <dbReference type="NCBI Taxonomy" id="1553"/>
    <lineage>
        <taxon>Bacteria</taxon>
        <taxon>Bacillati</taxon>
        <taxon>Bacillota</taxon>
        <taxon>Clostridia</taxon>
        <taxon>Eubacteriales</taxon>
        <taxon>Clostridiaceae</taxon>
        <taxon>Clostridium</taxon>
    </lineage>
</organism>
<feature type="domain" description="HD-GYP" evidence="6">
    <location>
        <begin position="642"/>
        <end position="828"/>
    </location>
</feature>
<dbReference type="PROSITE" id="PS51832">
    <property type="entry name" value="HD_GYP"/>
    <property type="match status" value="1"/>
</dbReference>
<dbReference type="Pfam" id="PF00990">
    <property type="entry name" value="GGDEF"/>
    <property type="match status" value="1"/>
</dbReference>
<feature type="domain" description="PAS" evidence="2">
    <location>
        <begin position="363"/>
        <end position="435"/>
    </location>
</feature>
<dbReference type="GO" id="GO:0007165">
    <property type="term" value="P:signal transduction"/>
    <property type="evidence" value="ECO:0007669"/>
    <property type="project" value="InterPro"/>
</dbReference>
<dbReference type="PROSITE" id="PS50113">
    <property type="entry name" value="PAC"/>
    <property type="match status" value="1"/>
</dbReference>
<dbReference type="PROSITE" id="PS50887">
    <property type="entry name" value="GGDEF"/>
    <property type="match status" value="1"/>
</dbReference>
<evidence type="ECO:0000259" key="6">
    <source>
        <dbReference type="PROSITE" id="PS51832"/>
    </source>
</evidence>
<dbReference type="Gene3D" id="3.30.70.270">
    <property type="match status" value="1"/>
</dbReference>
<dbReference type="PANTHER" id="PTHR43155:SF2">
    <property type="entry name" value="CYCLIC DI-GMP PHOSPHODIESTERASE PA4108"/>
    <property type="match status" value="1"/>
</dbReference>
<proteinExistence type="predicted"/>
<dbReference type="Gene3D" id="3.30.450.20">
    <property type="entry name" value="PAS domain"/>
    <property type="match status" value="1"/>
</dbReference>
<keyword evidence="1" id="KW-0472">Membrane</keyword>
<dbReference type="Pfam" id="PF00672">
    <property type="entry name" value="HAMP"/>
    <property type="match status" value="1"/>
</dbReference>
<dbReference type="InterPro" id="IPR013655">
    <property type="entry name" value="PAS_fold_3"/>
</dbReference>
<dbReference type="CDD" id="cd00077">
    <property type="entry name" value="HDc"/>
    <property type="match status" value="1"/>
</dbReference>
<dbReference type="InterPro" id="IPR007892">
    <property type="entry name" value="CHASE4"/>
</dbReference>
<accession>A0A923ECT7</accession>
<feature type="domain" description="GGDEF" evidence="5">
    <location>
        <begin position="521"/>
        <end position="654"/>
    </location>
</feature>
<dbReference type="PROSITE" id="PS50112">
    <property type="entry name" value="PAS"/>
    <property type="match status" value="1"/>
</dbReference>
<dbReference type="PROSITE" id="PS50885">
    <property type="entry name" value="HAMP"/>
    <property type="match status" value="1"/>
</dbReference>
<dbReference type="NCBIfam" id="TIGR00254">
    <property type="entry name" value="GGDEF"/>
    <property type="match status" value="1"/>
</dbReference>
<feature type="transmembrane region" description="Helical" evidence="1">
    <location>
        <begin position="283"/>
        <end position="303"/>
    </location>
</feature>
<evidence type="ECO:0000313" key="8">
    <source>
        <dbReference type="Proteomes" id="UP000563151"/>
    </source>
</evidence>
<reference evidence="7 8" key="1">
    <citation type="submission" date="2020-04" db="EMBL/GenBank/DDBJ databases">
        <title>Genomic insights into acetone-butanol-ethanol (ABE) fermentation by sequencing solventogenic clostridia strains.</title>
        <authorList>
            <person name="Brown S."/>
        </authorList>
    </citation>
    <scope>NUCLEOTIDE SEQUENCE [LARGE SCALE GENOMIC DNA]</scope>
    <source>
        <strain evidence="7 8">DJ011</strain>
    </source>
</reference>
<dbReference type="InterPro" id="IPR003660">
    <property type="entry name" value="HAMP_dom"/>
</dbReference>
<name>A0A923ECT7_CLOTT</name>
<dbReference type="InterPro" id="IPR000160">
    <property type="entry name" value="GGDEF_dom"/>
</dbReference>
<dbReference type="Proteomes" id="UP000563151">
    <property type="component" value="Unassembled WGS sequence"/>
</dbReference>
<evidence type="ECO:0000259" key="3">
    <source>
        <dbReference type="PROSITE" id="PS50113"/>
    </source>
</evidence>
<dbReference type="PROSITE" id="PS51257">
    <property type="entry name" value="PROKAR_LIPOPROTEIN"/>
    <property type="match status" value="1"/>
</dbReference>
<dbReference type="PANTHER" id="PTHR43155">
    <property type="entry name" value="CYCLIC DI-GMP PHOSPHODIESTERASE PA4108-RELATED"/>
    <property type="match status" value="1"/>
</dbReference>
<dbReference type="SMART" id="SM00471">
    <property type="entry name" value="HDc"/>
    <property type="match status" value="1"/>
</dbReference>
<dbReference type="InterPro" id="IPR043128">
    <property type="entry name" value="Rev_trsase/Diguanyl_cyclase"/>
</dbReference>
<dbReference type="Pfam" id="PF13487">
    <property type="entry name" value="HD_5"/>
    <property type="match status" value="1"/>
</dbReference>
<dbReference type="Gene3D" id="1.10.3210.10">
    <property type="entry name" value="Hypothetical protein af1432"/>
    <property type="match status" value="1"/>
</dbReference>
<sequence length="828" mass="95006">MKIRNKVFIIMVTVLLLLISVACSITHKYLKSNLKKTEISYINSKLEINHNIIRDSLDSLTILNKDWSAWDATLNFVKFKDENYIKNNLNDSTFNDLKINLFIVLDKLNNIKYIKYYNNLSPNSTNKPPKELTDYINKNIELLCNHKTINSSINGIISVGGKPVLFSSAPITNSTYNSPISGTLIVGKYIDNSFVNKIKTITGCNITINLIKNIKDNGTYLNIDGIDFHYISEGNYKNVVSPIDNNNICGYTFIKGIDNRPLFLLNLTTDRDSYNQGVKSLKFFIFLFCLYILILFWVCNILIKMFIISPIESIGKQIKSIDLKNLKLNKIKIKSKDELGELSLNINNMLENILENNKIIYENERQLSIVMEGANAGFWDWNIEKGTLNLSTMFFNILGYKNNDISPTIKCLAKIIHKEDLKYFLNILNENLRGVRNSVTIEHRVLTNYGNYKWIFTQGNVVEYDSHGAPKRMTGIITDIDDKKRSEEQLRYLTYYDKLTGVFNRGYYEYILDKINQNKNYPITIIIGDINGLKITNDTFGHEAGDKLLMEAANILKECGGKDSWVCRWGGDEFAIIIKEADEFIGEYICKKIKAVCKTKTLNSIRVNIALGYATKYNDSEDISQIIKEAEDKMYRNKLLEDQSARNSIITSLTKSLWEKSHETEEHTLRIYNLCEKVGKKLKLSSSQLDELYTLAKLHDIGKIAIPDEILNKPDKLTEEEWSIMKTHTEIGYRIACSSQELSHIAYKILTHHEQYNGCGYPKGLKGDKIPLLSRLLSIVDSFDVMTHDRPYKKAISKEEAIKELIRCSGTQFDPNLLNICIDIFKEL</sequence>
<keyword evidence="1" id="KW-1133">Transmembrane helix</keyword>
<feature type="domain" description="PAC" evidence="3">
    <location>
        <begin position="439"/>
        <end position="492"/>
    </location>
</feature>
<dbReference type="SUPFAM" id="SSF55785">
    <property type="entry name" value="PYP-like sensor domain (PAS domain)"/>
    <property type="match status" value="1"/>
</dbReference>
<dbReference type="CDD" id="cd00130">
    <property type="entry name" value="PAS"/>
    <property type="match status" value="1"/>
</dbReference>
<dbReference type="EMBL" id="JAAZWO010000010">
    <property type="protein sequence ID" value="MBC2398103.1"/>
    <property type="molecule type" value="Genomic_DNA"/>
</dbReference>
<evidence type="ECO:0000313" key="7">
    <source>
        <dbReference type="EMBL" id="MBC2398103.1"/>
    </source>
</evidence>
<keyword evidence="1" id="KW-0812">Transmembrane</keyword>
<evidence type="ECO:0000259" key="5">
    <source>
        <dbReference type="PROSITE" id="PS50887"/>
    </source>
</evidence>
<dbReference type="CDD" id="cd01949">
    <property type="entry name" value="GGDEF"/>
    <property type="match status" value="1"/>
</dbReference>
<dbReference type="InterPro" id="IPR035965">
    <property type="entry name" value="PAS-like_dom_sf"/>
</dbReference>
<dbReference type="AlphaFoldDB" id="A0A923ECT7"/>
<evidence type="ECO:0000256" key="1">
    <source>
        <dbReference type="SAM" id="Phobius"/>
    </source>
</evidence>